<gene>
    <name evidence="1" type="ORF">NAPIS_ORF02756</name>
</gene>
<sequence length="174" mass="20757">MNTSIWFYENNPLQKYSLTEIITLPSLNVHLTMINISKQFEECIFIDTIGNIKIYSDFYNLYINVVSVYSLRHFLRALEGLKSYHNFVLFIDSITFIVKKGIHNFKDIYASLWSLIYNNKCTIIVSNHYRLEKSNYDVFLIARLGDVWSNIVSYRIIYKYDKNKLIYEIECKEL</sequence>
<dbReference type="Gene3D" id="3.40.50.300">
    <property type="entry name" value="P-loop containing nucleotide triphosphate hydrolases"/>
    <property type="match status" value="1"/>
</dbReference>
<dbReference type="EMBL" id="KE647379">
    <property type="protein sequence ID" value="EQB59682.1"/>
    <property type="molecule type" value="Genomic_DNA"/>
</dbReference>
<name>T0KVZ8_9MICR</name>
<proteinExistence type="predicted"/>
<dbReference type="AlphaFoldDB" id="T0KVZ8"/>
<protein>
    <submittedName>
        <fullName evidence="1">Mismatch repair atpase</fullName>
    </submittedName>
</protein>
<accession>T0KVZ8</accession>
<dbReference type="HOGENOM" id="CLU_128337_0_0_1"/>
<evidence type="ECO:0000313" key="2">
    <source>
        <dbReference type="Proteomes" id="UP000053780"/>
    </source>
</evidence>
<keyword evidence="2" id="KW-1185">Reference proteome</keyword>
<dbReference type="InterPro" id="IPR027417">
    <property type="entry name" value="P-loop_NTPase"/>
</dbReference>
<evidence type="ECO:0000313" key="1">
    <source>
        <dbReference type="EMBL" id="EQB59682.1"/>
    </source>
</evidence>
<organism evidence="1 2">
    <name type="scientific">Vairimorpha apis BRL 01</name>
    <dbReference type="NCBI Taxonomy" id="1037528"/>
    <lineage>
        <taxon>Eukaryota</taxon>
        <taxon>Fungi</taxon>
        <taxon>Fungi incertae sedis</taxon>
        <taxon>Microsporidia</taxon>
        <taxon>Nosematidae</taxon>
        <taxon>Vairimorpha</taxon>
    </lineage>
</organism>
<reference evidence="1 2" key="1">
    <citation type="journal article" date="2013" name="BMC Genomics">
        <title>Genome sequencing and comparative genomics of honey bee microsporidia, Nosema apis reveal novel insights into host-parasite interactions.</title>
        <authorList>
            <person name="Chen Yp."/>
            <person name="Pettis J.S."/>
            <person name="Zhao Y."/>
            <person name="Liu X."/>
            <person name="Tallon L.J."/>
            <person name="Sadzewicz L.D."/>
            <person name="Li R."/>
            <person name="Zheng H."/>
            <person name="Huang S."/>
            <person name="Zhang X."/>
            <person name="Hamilton M.C."/>
            <person name="Pernal S.F."/>
            <person name="Melathopoulos A.P."/>
            <person name="Yan X."/>
            <person name="Evans J.D."/>
        </authorList>
    </citation>
    <scope>NUCLEOTIDE SEQUENCE [LARGE SCALE GENOMIC DNA]</scope>
    <source>
        <strain evidence="1 2">BRL 01</strain>
    </source>
</reference>
<dbReference type="SUPFAM" id="SSF52540">
    <property type="entry name" value="P-loop containing nucleoside triphosphate hydrolases"/>
    <property type="match status" value="1"/>
</dbReference>
<dbReference type="VEuPathDB" id="MicrosporidiaDB:NAPIS_ORF02756"/>
<dbReference type="Proteomes" id="UP000053780">
    <property type="component" value="Unassembled WGS sequence"/>
</dbReference>
<dbReference type="OrthoDB" id="2189928at2759"/>